<accession>A0A292ZBT9</accession>
<dbReference type="Proteomes" id="UP000221538">
    <property type="component" value="Unassembled WGS sequence"/>
</dbReference>
<evidence type="ECO:0000313" key="2">
    <source>
        <dbReference type="Proteomes" id="UP000221538"/>
    </source>
</evidence>
<organism evidence="1 2">
    <name type="scientific">Sphingobium fuliginis (strain ATCC 27551)</name>
    <dbReference type="NCBI Taxonomy" id="336203"/>
    <lineage>
        <taxon>Bacteria</taxon>
        <taxon>Pseudomonadati</taxon>
        <taxon>Pseudomonadota</taxon>
        <taxon>Alphaproteobacteria</taxon>
        <taxon>Sphingomonadales</taxon>
        <taxon>Sphingomonadaceae</taxon>
        <taxon>Sphingobium</taxon>
    </lineage>
</organism>
<gene>
    <name evidence="1" type="ORF">SFOMI_0837</name>
</gene>
<dbReference type="EMBL" id="BEWI01000030">
    <property type="protein sequence ID" value="GAY20314.1"/>
    <property type="molecule type" value="Genomic_DNA"/>
</dbReference>
<proteinExistence type="predicted"/>
<comment type="caution">
    <text evidence="1">The sequence shown here is derived from an EMBL/GenBank/DDBJ whole genome shotgun (WGS) entry which is preliminary data.</text>
</comment>
<protein>
    <submittedName>
        <fullName evidence="1">Uncharacterized protein</fullName>
    </submittedName>
</protein>
<reference evidence="1 2" key="2">
    <citation type="journal article" date="2013" name="Environ. Sci. Technol.">
        <title>The 4-tert-butylphenol-utilizing bacterium Sphingobium fuliginis OMI can degrade bisphenols via phenolic ring hydroxylation and meta-cleavage pathway.</title>
        <authorList>
            <person name="Ogata Y."/>
            <person name="Goda S."/>
            <person name="Toyama T."/>
            <person name="Sei K."/>
            <person name="Ike M."/>
        </authorList>
    </citation>
    <scope>NUCLEOTIDE SEQUENCE [LARGE SCALE GENOMIC DNA]</scope>
    <source>
        <strain evidence="1 2">OMI</strain>
    </source>
</reference>
<name>A0A292ZBT9_SPHSA</name>
<dbReference type="AlphaFoldDB" id="A0A292ZBT9"/>
<evidence type="ECO:0000313" key="1">
    <source>
        <dbReference type="EMBL" id="GAY20314.1"/>
    </source>
</evidence>
<reference evidence="1 2" key="1">
    <citation type="journal article" date="2013" name="Biodegradation">
        <title>Occurrence of 4-tert-butylphenol (4-t-BP) biodegradation in an aquatic sample caused by the presence of Spirodela polyrrhiza and isolation of a 4-t-BP-utilizing bacterium.</title>
        <authorList>
            <person name="Ogata Y."/>
            <person name="Toyama T."/>
            <person name="Yu N."/>
            <person name="Wang X."/>
            <person name="Sei K."/>
            <person name="Ike M."/>
        </authorList>
    </citation>
    <scope>NUCLEOTIDE SEQUENCE [LARGE SCALE GENOMIC DNA]</scope>
    <source>
        <strain evidence="1 2">OMI</strain>
    </source>
</reference>
<sequence length="64" mass="7164">MQKWEPVLRLKGCDNKSLERAACIRFSAARSGSDRFRPGLAEPERSSWVGNWPSRAAFSNPTPS</sequence>